<evidence type="ECO:0000313" key="7">
    <source>
        <dbReference type="EMBL" id="MDV2477470.1"/>
    </source>
</evidence>
<dbReference type="EMBL" id="WBMO01000005">
    <property type="protein sequence ID" value="MDV2477470.1"/>
    <property type="molecule type" value="Genomic_DNA"/>
</dbReference>
<organism evidence="7 8">
    <name type="scientific">Rhodococcus zopfii</name>
    <dbReference type="NCBI Taxonomy" id="43772"/>
    <lineage>
        <taxon>Bacteria</taxon>
        <taxon>Bacillati</taxon>
        <taxon>Actinomycetota</taxon>
        <taxon>Actinomycetes</taxon>
        <taxon>Mycobacteriales</taxon>
        <taxon>Nocardiaceae</taxon>
        <taxon>Rhodococcus</taxon>
    </lineage>
</organism>
<reference evidence="7 8" key="1">
    <citation type="submission" date="2019-10" db="EMBL/GenBank/DDBJ databases">
        <title>Draft Genome Assembly of Rhodococcus zopfii DSM44189.</title>
        <authorList>
            <person name="Sutton J.M."/>
            <person name="Akob D.M."/>
            <person name="Bushman T.J."/>
        </authorList>
    </citation>
    <scope>NUCLEOTIDE SEQUENCE [LARGE SCALE GENOMIC DNA]</scope>
    <source>
        <strain evidence="7 8">DSM 44189</strain>
    </source>
</reference>
<evidence type="ECO:0000256" key="4">
    <source>
        <dbReference type="ARBA" id="ARBA00022989"/>
    </source>
</evidence>
<dbReference type="Pfam" id="PF00482">
    <property type="entry name" value="T2SSF"/>
    <property type="match status" value="1"/>
</dbReference>
<keyword evidence="8" id="KW-1185">Reference proteome</keyword>
<evidence type="ECO:0000256" key="1">
    <source>
        <dbReference type="ARBA" id="ARBA00004651"/>
    </source>
</evidence>
<keyword evidence="5" id="KW-0472">Membrane</keyword>
<evidence type="ECO:0000256" key="5">
    <source>
        <dbReference type="ARBA" id="ARBA00023136"/>
    </source>
</evidence>
<evidence type="ECO:0000256" key="2">
    <source>
        <dbReference type="ARBA" id="ARBA00022475"/>
    </source>
</evidence>
<feature type="domain" description="Type II secretion system protein GspF" evidence="6">
    <location>
        <begin position="51"/>
        <end position="169"/>
    </location>
</feature>
<gene>
    <name evidence="7" type="ORF">F8M49_22480</name>
</gene>
<keyword evidence="3" id="KW-0812">Transmembrane</keyword>
<name>A0ABU3WTZ8_9NOCA</name>
<evidence type="ECO:0000256" key="3">
    <source>
        <dbReference type="ARBA" id="ARBA00022692"/>
    </source>
</evidence>
<keyword evidence="2" id="KW-1003">Cell membrane</keyword>
<dbReference type="PANTHER" id="PTHR35007:SF3">
    <property type="entry name" value="POSSIBLE CONSERVED ALANINE RICH MEMBRANE PROTEIN"/>
    <property type="match status" value="1"/>
</dbReference>
<accession>A0ABU3WTZ8</accession>
<comment type="subcellular location">
    <subcellularLocation>
        <location evidence="1">Cell membrane</location>
        <topology evidence="1">Multi-pass membrane protein</topology>
    </subcellularLocation>
</comment>
<protein>
    <submittedName>
        <fullName evidence="7">Type II secretion system F family protein</fullName>
    </submittedName>
</protein>
<evidence type="ECO:0000259" key="6">
    <source>
        <dbReference type="Pfam" id="PF00482"/>
    </source>
</evidence>
<dbReference type="InterPro" id="IPR018076">
    <property type="entry name" value="T2SS_GspF_dom"/>
</dbReference>
<dbReference type="Proteomes" id="UP001275440">
    <property type="component" value="Unassembled WGS sequence"/>
</dbReference>
<proteinExistence type="predicted"/>
<keyword evidence="4" id="KW-1133">Transmembrane helix</keyword>
<dbReference type="PANTHER" id="PTHR35007">
    <property type="entry name" value="INTEGRAL MEMBRANE PROTEIN-RELATED"/>
    <property type="match status" value="1"/>
</dbReference>
<sequence length="191" mass="19666">MTVGALFLTAAVLVLPDVGRSRLRRVAPGTGVDAATTVAAEQDPHAVPASLDLLAACLRAGLPTATAARAVAESAPPVLADALRRGADRLQLGADPAEAWRALGDDDLLEAFSRAARRSAKSGAPLSGIVAELAERRRAEVEDKAAAAIERAGVLVSGPLGLCFLPAFVCLHKCQYRGVCFALCARSSTAE</sequence>
<comment type="caution">
    <text evidence="7">The sequence shown here is derived from an EMBL/GenBank/DDBJ whole genome shotgun (WGS) entry which is preliminary data.</text>
</comment>
<evidence type="ECO:0000313" key="8">
    <source>
        <dbReference type="Proteomes" id="UP001275440"/>
    </source>
</evidence>